<evidence type="ECO:0000313" key="2">
    <source>
        <dbReference type="Proteomes" id="UP000266177"/>
    </source>
</evidence>
<dbReference type="OrthoDB" id="9852131at2"/>
<accession>A0A3A3GCH0</accession>
<reference evidence="1 2" key="1">
    <citation type="submission" date="2018-09" db="EMBL/GenBank/DDBJ databases">
        <title>Paenibacillus SK2017-BO5.</title>
        <authorList>
            <person name="Piskunova J.V."/>
            <person name="Dubiley S.A."/>
            <person name="Severinov K.V."/>
        </authorList>
    </citation>
    <scope>NUCLEOTIDE SEQUENCE [LARGE SCALE GENOMIC DNA]</scope>
    <source>
        <strain evidence="1 2">BO5</strain>
    </source>
</reference>
<gene>
    <name evidence="1" type="ORF">DQX05_22000</name>
</gene>
<dbReference type="Proteomes" id="UP000266177">
    <property type="component" value="Unassembled WGS sequence"/>
</dbReference>
<protein>
    <submittedName>
        <fullName evidence="1">Uncharacterized protein</fullName>
    </submittedName>
</protein>
<dbReference type="AlphaFoldDB" id="A0A3A3GCH0"/>
<evidence type="ECO:0000313" key="1">
    <source>
        <dbReference type="EMBL" id="RJG21374.1"/>
    </source>
</evidence>
<dbReference type="RefSeq" id="WP_147385223.1">
    <property type="nucleotide sequence ID" value="NZ_QYZD01000025.1"/>
</dbReference>
<proteinExistence type="predicted"/>
<name>A0A3A3GCH0_PANTH</name>
<organism evidence="1 2">
    <name type="scientific">Paenibacillus thiaminolyticus</name>
    <name type="common">Bacillus thiaminolyticus</name>
    <dbReference type="NCBI Taxonomy" id="49283"/>
    <lineage>
        <taxon>Bacteria</taxon>
        <taxon>Bacillati</taxon>
        <taxon>Bacillota</taxon>
        <taxon>Bacilli</taxon>
        <taxon>Bacillales</taxon>
        <taxon>Paenibacillaceae</taxon>
        <taxon>Paenibacillus</taxon>
    </lineage>
</organism>
<dbReference type="EMBL" id="QYZD01000025">
    <property type="protein sequence ID" value="RJG21374.1"/>
    <property type="molecule type" value="Genomic_DNA"/>
</dbReference>
<comment type="caution">
    <text evidence="1">The sequence shown here is derived from an EMBL/GenBank/DDBJ whole genome shotgun (WGS) entry which is preliminary data.</text>
</comment>
<sequence>MMRKARWLKEDKDVIILSEDSKSLYSPQVRIRDGINVYYVPRKELLYLEDEELLERLKEMLILKNPSKHPQYFSTVKQLLRSGAPMGSYLRSKTETKRKNVSGDLMLF</sequence>